<protein>
    <submittedName>
        <fullName evidence="1">Retrovirus-related Pol polyprotein from transposon TNT 1-94</fullName>
    </submittedName>
</protein>
<accession>A0AAW2IW03</accession>
<proteinExistence type="predicted"/>
<dbReference type="PANTHER" id="PTHR11439:SF486">
    <property type="entry name" value="RLK (RECEPTOR-LIKE KINASE) PROTEIN, PUTATIVE-RELATED"/>
    <property type="match status" value="1"/>
</dbReference>
<reference evidence="1" key="2">
    <citation type="journal article" date="2024" name="Plant">
        <title>Genomic evolution and insights into agronomic trait innovations of Sesamum species.</title>
        <authorList>
            <person name="Miao H."/>
            <person name="Wang L."/>
            <person name="Qu L."/>
            <person name="Liu H."/>
            <person name="Sun Y."/>
            <person name="Le M."/>
            <person name="Wang Q."/>
            <person name="Wei S."/>
            <person name="Zheng Y."/>
            <person name="Lin W."/>
            <person name="Duan Y."/>
            <person name="Cao H."/>
            <person name="Xiong S."/>
            <person name="Wang X."/>
            <person name="Wei L."/>
            <person name="Li C."/>
            <person name="Ma Q."/>
            <person name="Ju M."/>
            <person name="Zhao R."/>
            <person name="Li G."/>
            <person name="Mu C."/>
            <person name="Tian Q."/>
            <person name="Mei H."/>
            <person name="Zhang T."/>
            <person name="Gao T."/>
            <person name="Zhang H."/>
        </authorList>
    </citation>
    <scope>NUCLEOTIDE SEQUENCE</scope>
    <source>
        <strain evidence="1">G01</strain>
    </source>
</reference>
<dbReference type="PANTHER" id="PTHR11439">
    <property type="entry name" value="GAG-POL-RELATED RETROTRANSPOSON"/>
    <property type="match status" value="1"/>
</dbReference>
<evidence type="ECO:0000313" key="1">
    <source>
        <dbReference type="EMBL" id="KAL0286048.1"/>
    </source>
</evidence>
<reference evidence="1" key="1">
    <citation type="submission" date="2020-06" db="EMBL/GenBank/DDBJ databases">
        <authorList>
            <person name="Li T."/>
            <person name="Hu X."/>
            <person name="Zhang T."/>
            <person name="Song X."/>
            <person name="Zhang H."/>
            <person name="Dai N."/>
            <person name="Sheng W."/>
            <person name="Hou X."/>
            <person name="Wei L."/>
        </authorList>
    </citation>
    <scope>NUCLEOTIDE SEQUENCE</scope>
    <source>
        <strain evidence="1">G01</strain>
        <tissue evidence="1">Leaf</tissue>
    </source>
</reference>
<organism evidence="1">
    <name type="scientific">Sesamum angustifolium</name>
    <dbReference type="NCBI Taxonomy" id="2727405"/>
    <lineage>
        <taxon>Eukaryota</taxon>
        <taxon>Viridiplantae</taxon>
        <taxon>Streptophyta</taxon>
        <taxon>Embryophyta</taxon>
        <taxon>Tracheophyta</taxon>
        <taxon>Spermatophyta</taxon>
        <taxon>Magnoliopsida</taxon>
        <taxon>eudicotyledons</taxon>
        <taxon>Gunneridae</taxon>
        <taxon>Pentapetalae</taxon>
        <taxon>asterids</taxon>
        <taxon>lamiids</taxon>
        <taxon>Lamiales</taxon>
        <taxon>Pedaliaceae</taxon>
        <taxon>Sesamum</taxon>
    </lineage>
</organism>
<gene>
    <name evidence="1" type="ORF">Sangu_2750900</name>
</gene>
<dbReference type="AlphaFoldDB" id="A0AAW2IW03"/>
<dbReference type="CDD" id="cd09272">
    <property type="entry name" value="RNase_HI_RT_Ty1"/>
    <property type="match status" value="1"/>
</dbReference>
<dbReference type="EMBL" id="JACGWK010001558">
    <property type="protein sequence ID" value="KAL0286048.1"/>
    <property type="molecule type" value="Genomic_DNA"/>
</dbReference>
<comment type="caution">
    <text evidence="1">The sequence shown here is derived from an EMBL/GenBank/DDBJ whole genome shotgun (WGS) entry which is preliminary data.</text>
</comment>
<name>A0AAW2IW03_9LAMI</name>
<sequence>MVVRLLDVNKDPFCPPAHSDEILGSEVPYLSAIGALMYLANTRPDIVFLVNLLARFSSTPTKRHWNGVKNILRYLRGTSYMRLYFERHENAKATNLVGYSDAGFLSDPRKAISQSGYVFMYGETAISWRSTKQTLVAISSNHAELIALYEAS</sequence>